<dbReference type="PROSITE" id="PS51099">
    <property type="entry name" value="PTS_EIIB_TYPE_2"/>
    <property type="match status" value="1"/>
</dbReference>
<sequence>MLKVNTVCINGMGSSLILKMTVEKAFKELGIDAQVTHMDAGQFKGRHLPDVCITTPSLARTIGEQEGMILITTKNFTDVKAIKEKIREALNIEEQ</sequence>
<keyword evidence="4" id="KW-1185">Reference proteome</keyword>
<reference evidence="3 4" key="1">
    <citation type="submission" date="2011-08" db="EMBL/GenBank/DDBJ databases">
        <title>The Genome Sequence of Clostridium hathewayi WAL-18680.</title>
        <authorList>
            <consortium name="The Broad Institute Genome Sequencing Platform"/>
            <person name="Earl A."/>
            <person name="Ward D."/>
            <person name="Feldgarden M."/>
            <person name="Gevers D."/>
            <person name="Finegold S.M."/>
            <person name="Summanen P.H."/>
            <person name="Molitoris D.R."/>
            <person name="Song M."/>
            <person name="Daigneault M."/>
            <person name="Allen-Vercoe E."/>
            <person name="Young S.K."/>
            <person name="Zeng Q."/>
            <person name="Gargeya S."/>
            <person name="Fitzgerald M."/>
            <person name="Haas B."/>
            <person name="Abouelleil A."/>
            <person name="Alvarado L."/>
            <person name="Arachchi H.M."/>
            <person name="Berlin A."/>
            <person name="Brown A."/>
            <person name="Chapman S.B."/>
            <person name="Chen Z."/>
            <person name="Dunbar C."/>
            <person name="Freedman E."/>
            <person name="Gearin G."/>
            <person name="Gellesch M."/>
            <person name="Goldberg J."/>
            <person name="Griggs A."/>
            <person name="Gujja S."/>
            <person name="Heiman D."/>
            <person name="Howarth C."/>
            <person name="Larson L."/>
            <person name="Lui A."/>
            <person name="MacDonald P.J.P."/>
            <person name="Montmayeur A."/>
            <person name="Murphy C."/>
            <person name="Neiman D."/>
            <person name="Pearson M."/>
            <person name="Priest M."/>
            <person name="Roberts A."/>
            <person name="Saif S."/>
            <person name="Shea T."/>
            <person name="Shenoy N."/>
            <person name="Sisk P."/>
            <person name="Stolte C."/>
            <person name="Sykes S."/>
            <person name="Wortman J."/>
            <person name="Nusbaum C."/>
            <person name="Birren B."/>
        </authorList>
    </citation>
    <scope>NUCLEOTIDE SEQUENCE [LARGE SCALE GENOMIC DNA]</scope>
    <source>
        <strain evidence="3 4">WAL-18680</strain>
    </source>
</reference>
<proteinExistence type="predicted"/>
<dbReference type="PATRIC" id="fig|742737.3.peg.838"/>
<accession>G5IBC1</accession>
<evidence type="ECO:0000313" key="4">
    <source>
        <dbReference type="Proteomes" id="UP000005384"/>
    </source>
</evidence>
<dbReference type="Proteomes" id="UP000005384">
    <property type="component" value="Unassembled WGS sequence"/>
</dbReference>
<organism evidence="3 4">
    <name type="scientific">Hungatella hathewayi WAL-18680</name>
    <dbReference type="NCBI Taxonomy" id="742737"/>
    <lineage>
        <taxon>Bacteria</taxon>
        <taxon>Bacillati</taxon>
        <taxon>Bacillota</taxon>
        <taxon>Clostridia</taxon>
        <taxon>Lachnospirales</taxon>
        <taxon>Lachnospiraceae</taxon>
        <taxon>Hungatella</taxon>
    </lineage>
</organism>
<protein>
    <recommendedName>
        <fullName evidence="2">PTS EIIB type-2 domain-containing protein</fullName>
    </recommendedName>
</protein>
<gene>
    <name evidence="3" type="ORF">HMPREF9473_00843</name>
</gene>
<feature type="domain" description="PTS EIIB type-2" evidence="2">
    <location>
        <begin position="2"/>
        <end position="94"/>
    </location>
</feature>
<dbReference type="RefSeq" id="WP_006778829.1">
    <property type="nucleotide sequence ID" value="NZ_CP040506.1"/>
</dbReference>
<evidence type="ECO:0000313" key="3">
    <source>
        <dbReference type="EMBL" id="EHI61228.1"/>
    </source>
</evidence>
<dbReference type="OrthoDB" id="6603449at2"/>
<dbReference type="SUPFAM" id="SSF52794">
    <property type="entry name" value="PTS system IIB component-like"/>
    <property type="match status" value="1"/>
</dbReference>
<keyword evidence="1" id="KW-0808">Transferase</keyword>
<dbReference type="InterPro" id="IPR036095">
    <property type="entry name" value="PTS_EIIB-like_sf"/>
</dbReference>
<dbReference type="InterPro" id="IPR003501">
    <property type="entry name" value="PTS_EIIB_2/3"/>
</dbReference>
<evidence type="ECO:0000259" key="2">
    <source>
        <dbReference type="PROSITE" id="PS51099"/>
    </source>
</evidence>
<dbReference type="GO" id="GO:0009401">
    <property type="term" value="P:phosphoenolpyruvate-dependent sugar phosphotransferase system"/>
    <property type="evidence" value="ECO:0007669"/>
    <property type="project" value="InterPro"/>
</dbReference>
<dbReference type="CDD" id="cd05563">
    <property type="entry name" value="PTS_IIB_ascorbate"/>
    <property type="match status" value="1"/>
</dbReference>
<dbReference type="GO" id="GO:0008982">
    <property type="term" value="F:protein-N(PI)-phosphohistidine-sugar phosphotransferase activity"/>
    <property type="evidence" value="ECO:0007669"/>
    <property type="project" value="InterPro"/>
</dbReference>
<dbReference type="HOGENOM" id="CLU_159248_0_0_9"/>
<dbReference type="Pfam" id="PF02302">
    <property type="entry name" value="PTS_IIB"/>
    <property type="match status" value="1"/>
</dbReference>
<dbReference type="EMBL" id="ADLN01000006">
    <property type="protein sequence ID" value="EHI61228.1"/>
    <property type="molecule type" value="Genomic_DNA"/>
</dbReference>
<comment type="caution">
    <text evidence="3">The sequence shown here is derived from an EMBL/GenBank/DDBJ whole genome shotgun (WGS) entry which is preliminary data.</text>
</comment>
<evidence type="ECO:0000256" key="1">
    <source>
        <dbReference type="ARBA" id="ARBA00022679"/>
    </source>
</evidence>
<dbReference type="AlphaFoldDB" id="G5IBC1"/>
<dbReference type="Gene3D" id="3.40.50.2300">
    <property type="match status" value="1"/>
</dbReference>
<name>G5IBC1_9FIRM</name>
<dbReference type="InterPro" id="IPR013011">
    <property type="entry name" value="PTS_EIIB_2"/>
</dbReference>